<gene>
    <name evidence="3" type="ORF">SAMN06295910_1212</name>
</gene>
<evidence type="ECO:0000313" key="3">
    <source>
        <dbReference type="EMBL" id="SMF64558.1"/>
    </source>
</evidence>
<dbReference type="Proteomes" id="UP000192934">
    <property type="component" value="Chromosome I"/>
</dbReference>
<dbReference type="EMBL" id="LT840185">
    <property type="protein sequence ID" value="SMF64558.1"/>
    <property type="molecule type" value="Genomic_DNA"/>
</dbReference>
<dbReference type="InterPro" id="IPR007167">
    <property type="entry name" value="Fe-transptr_FeoA-like"/>
</dbReference>
<accession>A0A1X7G5W0</accession>
<evidence type="ECO:0000259" key="2">
    <source>
        <dbReference type="SMART" id="SM00899"/>
    </source>
</evidence>
<dbReference type="InterPro" id="IPR008988">
    <property type="entry name" value="Transcriptional_repressor_C"/>
</dbReference>
<dbReference type="AlphaFoldDB" id="A0A1X7G5W0"/>
<dbReference type="SUPFAM" id="SSF50037">
    <property type="entry name" value="C-terminal domain of transcriptional repressors"/>
    <property type="match status" value="1"/>
</dbReference>
<dbReference type="OrthoDB" id="7173531at2"/>
<dbReference type="RefSeq" id="WP_085217975.1">
    <property type="nucleotide sequence ID" value="NZ_LT840185.1"/>
</dbReference>
<reference evidence="4" key="1">
    <citation type="submission" date="2017-04" db="EMBL/GenBank/DDBJ databases">
        <authorList>
            <person name="Varghese N."/>
            <person name="Submissions S."/>
        </authorList>
    </citation>
    <scope>NUCLEOTIDE SEQUENCE [LARGE SCALE GENOMIC DNA]</scope>
    <source>
        <strain evidence="4">Dd16</strain>
    </source>
</reference>
<evidence type="ECO:0000256" key="1">
    <source>
        <dbReference type="ARBA" id="ARBA00023004"/>
    </source>
</evidence>
<protein>
    <submittedName>
        <fullName evidence="3">Ferrous iron transport protein A</fullName>
    </submittedName>
</protein>
<keyword evidence="1" id="KW-0408">Iron</keyword>
<keyword evidence="4" id="KW-1185">Reference proteome</keyword>
<organism evidence="3 4">
    <name type="scientific">Allosphingosinicella indica</name>
    <dbReference type="NCBI Taxonomy" id="941907"/>
    <lineage>
        <taxon>Bacteria</taxon>
        <taxon>Pseudomonadati</taxon>
        <taxon>Pseudomonadota</taxon>
        <taxon>Alphaproteobacteria</taxon>
        <taxon>Sphingomonadales</taxon>
        <taxon>Sphingomonadaceae</taxon>
        <taxon>Allosphingosinicella</taxon>
    </lineage>
</organism>
<dbReference type="GO" id="GO:0046914">
    <property type="term" value="F:transition metal ion binding"/>
    <property type="evidence" value="ECO:0007669"/>
    <property type="project" value="InterPro"/>
</dbReference>
<dbReference type="InterPro" id="IPR038157">
    <property type="entry name" value="FeoA_core_dom"/>
</dbReference>
<sequence length="86" mass="9477">MPRLDELPFRTPATVTGVAWDTLTDSESRRLRNLGLDDGVQIELLHAAPFGRDPLAVKIGRMMVAIRRDHARAVSVEVIALETAAE</sequence>
<evidence type="ECO:0000313" key="4">
    <source>
        <dbReference type="Proteomes" id="UP000192934"/>
    </source>
</evidence>
<dbReference type="STRING" id="941907.SAMN06295910_1212"/>
<dbReference type="Gene3D" id="2.30.30.90">
    <property type="match status" value="1"/>
</dbReference>
<dbReference type="Pfam" id="PF04023">
    <property type="entry name" value="FeoA"/>
    <property type="match status" value="1"/>
</dbReference>
<feature type="domain" description="Ferrous iron transporter FeoA-like" evidence="2">
    <location>
        <begin position="2"/>
        <end position="78"/>
    </location>
</feature>
<name>A0A1X7G5W0_9SPHN</name>
<proteinExistence type="predicted"/>
<dbReference type="SMART" id="SM00899">
    <property type="entry name" value="FeoA"/>
    <property type="match status" value="1"/>
</dbReference>